<dbReference type="InterPro" id="IPR003593">
    <property type="entry name" value="AAA+_ATPase"/>
</dbReference>
<comment type="similarity">
    <text evidence="2">Belongs to the ABC transporter superfamily.</text>
</comment>
<dbReference type="PROSITE" id="PS50893">
    <property type="entry name" value="ABC_TRANSPORTER_2"/>
    <property type="match status" value="1"/>
</dbReference>
<proteinExistence type="inferred from homology"/>
<dbReference type="InterPro" id="IPR003439">
    <property type="entry name" value="ABC_transporter-like_ATP-bd"/>
</dbReference>
<keyword evidence="10" id="KW-1185">Reference proteome</keyword>
<organism evidence="9 10">
    <name type="scientific">Plastorhodobacter daqingensis</name>
    <dbReference type="NCBI Taxonomy" id="1387281"/>
    <lineage>
        <taxon>Bacteria</taxon>
        <taxon>Pseudomonadati</taxon>
        <taxon>Pseudomonadota</taxon>
        <taxon>Alphaproteobacteria</taxon>
        <taxon>Rhodobacterales</taxon>
        <taxon>Paracoccaceae</taxon>
        <taxon>Plastorhodobacter</taxon>
    </lineage>
</organism>
<dbReference type="EMBL" id="JBHTFQ010000004">
    <property type="protein sequence ID" value="MFC7704435.1"/>
    <property type="molecule type" value="Genomic_DNA"/>
</dbReference>
<dbReference type="GO" id="GO:0005524">
    <property type="term" value="F:ATP binding"/>
    <property type="evidence" value="ECO:0007669"/>
    <property type="project" value="UniProtKB-KW"/>
</dbReference>
<dbReference type="RefSeq" id="WP_377402703.1">
    <property type="nucleotide sequence ID" value="NZ_JBHTFQ010000004.1"/>
</dbReference>
<accession>A0ABW2UK46</accession>
<dbReference type="SUPFAM" id="SSF52540">
    <property type="entry name" value="P-loop containing nucleoside triphosphate hydrolases"/>
    <property type="match status" value="1"/>
</dbReference>
<sequence>MTETLIDVEDLRIRFAGNRTGRDAVRGVSFRVGREKLGIVGESGSGKSQTGRALLKLTPRSAVVTARRMAFRGEDLLAASERRMRAIRGRSISMILQDPKFSLNPLMRVGEQIVEAFRVHHRADRAAARARALAMLEAVHIRDPERVFSLYPHEVSGGMGQRIMIAMMLIPEPDIIIADEPTSALDVTVRKQVLSVLNELVEARGTGLILISHDLNLVASFCDRILVMYAGRILEEIEAKNLRNARHPYTRALLDSLPRLDRQVETLRVPQRDPAWLDGPVFRLEEQA</sequence>
<keyword evidence="7" id="KW-0472">Membrane</keyword>
<evidence type="ECO:0000256" key="7">
    <source>
        <dbReference type="ARBA" id="ARBA00023136"/>
    </source>
</evidence>
<comment type="caution">
    <text evidence="9">The sequence shown here is derived from an EMBL/GenBank/DDBJ whole genome shotgun (WGS) entry which is preliminary data.</text>
</comment>
<evidence type="ECO:0000256" key="1">
    <source>
        <dbReference type="ARBA" id="ARBA00004417"/>
    </source>
</evidence>
<keyword evidence="6 9" id="KW-0067">ATP-binding</keyword>
<dbReference type="PANTHER" id="PTHR43297">
    <property type="entry name" value="OLIGOPEPTIDE TRANSPORT ATP-BINDING PROTEIN APPD"/>
    <property type="match status" value="1"/>
</dbReference>
<dbReference type="CDD" id="cd03257">
    <property type="entry name" value="ABC_NikE_OppD_transporters"/>
    <property type="match status" value="1"/>
</dbReference>
<dbReference type="InterPro" id="IPR050388">
    <property type="entry name" value="ABC_Ni/Peptide_Import"/>
</dbReference>
<comment type="subcellular location">
    <subcellularLocation>
        <location evidence="1">Cell inner membrane</location>
        <topology evidence="1">Peripheral membrane protein</topology>
    </subcellularLocation>
</comment>
<evidence type="ECO:0000256" key="5">
    <source>
        <dbReference type="ARBA" id="ARBA00022741"/>
    </source>
</evidence>
<keyword evidence="4" id="KW-1003">Cell membrane</keyword>
<protein>
    <submittedName>
        <fullName evidence="9">ABC transporter ATP-binding protein</fullName>
    </submittedName>
</protein>
<reference evidence="10" key="1">
    <citation type="journal article" date="2019" name="Int. J. Syst. Evol. Microbiol.">
        <title>The Global Catalogue of Microorganisms (GCM) 10K type strain sequencing project: providing services to taxonomists for standard genome sequencing and annotation.</title>
        <authorList>
            <consortium name="The Broad Institute Genomics Platform"/>
            <consortium name="The Broad Institute Genome Sequencing Center for Infectious Disease"/>
            <person name="Wu L."/>
            <person name="Ma J."/>
        </authorList>
    </citation>
    <scope>NUCLEOTIDE SEQUENCE [LARGE SCALE GENOMIC DNA]</scope>
    <source>
        <strain evidence="10">CGMCC 1.12750</strain>
    </source>
</reference>
<evidence type="ECO:0000313" key="9">
    <source>
        <dbReference type="EMBL" id="MFC7704435.1"/>
    </source>
</evidence>
<evidence type="ECO:0000256" key="6">
    <source>
        <dbReference type="ARBA" id="ARBA00022840"/>
    </source>
</evidence>
<evidence type="ECO:0000256" key="2">
    <source>
        <dbReference type="ARBA" id="ARBA00005417"/>
    </source>
</evidence>
<dbReference type="Proteomes" id="UP001596516">
    <property type="component" value="Unassembled WGS sequence"/>
</dbReference>
<dbReference type="Gene3D" id="3.40.50.300">
    <property type="entry name" value="P-loop containing nucleotide triphosphate hydrolases"/>
    <property type="match status" value="1"/>
</dbReference>
<evidence type="ECO:0000313" key="10">
    <source>
        <dbReference type="Proteomes" id="UP001596516"/>
    </source>
</evidence>
<gene>
    <name evidence="9" type="ORF">ACFQXB_09535</name>
</gene>
<dbReference type="SMART" id="SM00382">
    <property type="entry name" value="AAA"/>
    <property type="match status" value="1"/>
</dbReference>
<keyword evidence="5" id="KW-0547">Nucleotide-binding</keyword>
<feature type="domain" description="ABC transporter" evidence="8">
    <location>
        <begin position="6"/>
        <end position="255"/>
    </location>
</feature>
<dbReference type="PANTHER" id="PTHR43297:SF2">
    <property type="entry name" value="DIPEPTIDE TRANSPORT ATP-BINDING PROTEIN DPPD"/>
    <property type="match status" value="1"/>
</dbReference>
<evidence type="ECO:0000256" key="4">
    <source>
        <dbReference type="ARBA" id="ARBA00022475"/>
    </source>
</evidence>
<keyword evidence="3" id="KW-0813">Transport</keyword>
<evidence type="ECO:0000256" key="3">
    <source>
        <dbReference type="ARBA" id="ARBA00022448"/>
    </source>
</evidence>
<name>A0ABW2UK46_9RHOB</name>
<dbReference type="InterPro" id="IPR027417">
    <property type="entry name" value="P-loop_NTPase"/>
</dbReference>
<dbReference type="Pfam" id="PF00005">
    <property type="entry name" value="ABC_tran"/>
    <property type="match status" value="1"/>
</dbReference>
<evidence type="ECO:0000259" key="8">
    <source>
        <dbReference type="PROSITE" id="PS50893"/>
    </source>
</evidence>